<evidence type="ECO:0000313" key="3">
    <source>
        <dbReference type="Proteomes" id="UP000177122"/>
    </source>
</evidence>
<evidence type="ECO:0000313" key="2">
    <source>
        <dbReference type="EMBL" id="OGZ05656.1"/>
    </source>
</evidence>
<protein>
    <submittedName>
        <fullName evidence="2">Uncharacterized protein</fullName>
    </submittedName>
</protein>
<gene>
    <name evidence="2" type="ORF">A2845_04850</name>
</gene>
<organism evidence="2 3">
    <name type="scientific">Candidatus Lloydbacteria bacterium RIFCSPHIGHO2_01_FULL_49_22</name>
    <dbReference type="NCBI Taxonomy" id="1798658"/>
    <lineage>
        <taxon>Bacteria</taxon>
        <taxon>Candidatus Lloydiibacteriota</taxon>
    </lineage>
</organism>
<dbReference type="Proteomes" id="UP000177122">
    <property type="component" value="Unassembled WGS sequence"/>
</dbReference>
<name>A0A1G2CWB5_9BACT</name>
<comment type="caution">
    <text evidence="2">The sequence shown here is derived from an EMBL/GenBank/DDBJ whole genome shotgun (WGS) entry which is preliminary data.</text>
</comment>
<proteinExistence type="predicted"/>
<sequence>MAATEKKSCGTPRSAPWQKRRPPNGYSYLEVFRELKRRKKGDYLLSSEVRNDVFEAGVHRLSAQYFISSILSGIMKEYELTSEEFLSLFSCRNEDSADTLLSCILSPYQRSKDADISNNAEVDELFPAQGLKRT</sequence>
<accession>A0A1G2CWB5</accession>
<reference evidence="2 3" key="1">
    <citation type="journal article" date="2016" name="Nat. Commun.">
        <title>Thousands of microbial genomes shed light on interconnected biogeochemical processes in an aquifer system.</title>
        <authorList>
            <person name="Anantharaman K."/>
            <person name="Brown C.T."/>
            <person name="Hug L.A."/>
            <person name="Sharon I."/>
            <person name="Castelle C.J."/>
            <person name="Probst A.J."/>
            <person name="Thomas B.C."/>
            <person name="Singh A."/>
            <person name="Wilkins M.J."/>
            <person name="Karaoz U."/>
            <person name="Brodie E.L."/>
            <person name="Williams K.H."/>
            <person name="Hubbard S.S."/>
            <person name="Banfield J.F."/>
        </authorList>
    </citation>
    <scope>NUCLEOTIDE SEQUENCE [LARGE SCALE GENOMIC DNA]</scope>
</reference>
<dbReference type="EMBL" id="MHLI01000008">
    <property type="protein sequence ID" value="OGZ05656.1"/>
    <property type="molecule type" value="Genomic_DNA"/>
</dbReference>
<dbReference type="AlphaFoldDB" id="A0A1G2CWB5"/>
<feature type="region of interest" description="Disordered" evidence="1">
    <location>
        <begin position="1"/>
        <end position="23"/>
    </location>
</feature>
<evidence type="ECO:0000256" key="1">
    <source>
        <dbReference type="SAM" id="MobiDB-lite"/>
    </source>
</evidence>